<dbReference type="PANTHER" id="PTHR21696">
    <property type="entry name" value="PROTEIN UNC-79 HOMOLOG"/>
    <property type="match status" value="1"/>
</dbReference>
<accession>A0ABD2PNM0</accession>
<proteinExistence type="predicted"/>
<comment type="caution">
    <text evidence="2">The sequence shown here is derived from an EMBL/GenBank/DDBJ whole genome shotgun (WGS) entry which is preliminary data.</text>
</comment>
<name>A0ABD2PNM0_9PLAT</name>
<protein>
    <submittedName>
        <fullName evidence="2">Protein unc-79</fullName>
    </submittedName>
</protein>
<reference evidence="2 3" key="1">
    <citation type="submission" date="2024-11" db="EMBL/GenBank/DDBJ databases">
        <title>Adaptive evolution of stress response genes in parasites aligns with host niche diversity.</title>
        <authorList>
            <person name="Hahn C."/>
            <person name="Resl P."/>
        </authorList>
    </citation>
    <scope>NUCLEOTIDE SEQUENCE [LARGE SCALE GENOMIC DNA]</scope>
    <source>
        <strain evidence="2">EGGRZ-B1_66</strain>
        <tissue evidence="2">Body</tissue>
    </source>
</reference>
<evidence type="ECO:0000313" key="2">
    <source>
        <dbReference type="EMBL" id="KAL3308482.1"/>
    </source>
</evidence>
<keyword evidence="3" id="KW-1185">Reference proteome</keyword>
<organism evidence="2 3">
    <name type="scientific">Cichlidogyrus casuarinus</name>
    <dbReference type="NCBI Taxonomy" id="1844966"/>
    <lineage>
        <taxon>Eukaryota</taxon>
        <taxon>Metazoa</taxon>
        <taxon>Spiralia</taxon>
        <taxon>Lophotrochozoa</taxon>
        <taxon>Platyhelminthes</taxon>
        <taxon>Monogenea</taxon>
        <taxon>Monopisthocotylea</taxon>
        <taxon>Dactylogyridea</taxon>
        <taxon>Ancyrocephalidae</taxon>
        <taxon>Cichlidogyrus</taxon>
    </lineage>
</organism>
<evidence type="ECO:0000313" key="3">
    <source>
        <dbReference type="Proteomes" id="UP001626550"/>
    </source>
</evidence>
<dbReference type="AlphaFoldDB" id="A0ABD2PNM0"/>
<dbReference type="Proteomes" id="UP001626550">
    <property type="component" value="Unassembled WGS sequence"/>
</dbReference>
<feature type="non-terminal residue" evidence="2">
    <location>
        <position position="1"/>
    </location>
</feature>
<evidence type="ECO:0000256" key="1">
    <source>
        <dbReference type="SAM" id="MobiDB-lite"/>
    </source>
</evidence>
<feature type="compositionally biased region" description="Basic and acidic residues" evidence="1">
    <location>
        <begin position="492"/>
        <end position="509"/>
    </location>
</feature>
<dbReference type="EMBL" id="JBJKFK010005164">
    <property type="protein sequence ID" value="KAL3308482.1"/>
    <property type="molecule type" value="Genomic_DNA"/>
</dbReference>
<gene>
    <name evidence="2" type="primary">UNC79_6</name>
    <name evidence="2" type="ORF">Ciccas_012986</name>
</gene>
<feature type="region of interest" description="Disordered" evidence="1">
    <location>
        <begin position="174"/>
        <end position="218"/>
    </location>
</feature>
<feature type="region of interest" description="Disordered" evidence="1">
    <location>
        <begin position="479"/>
        <end position="523"/>
    </location>
</feature>
<sequence length="757" mass="84385">KLASTPQHANVQKTQSGSLLQSTIFVQANFARYLVKYHLVPNLWDLLVLDYSHIASWTVPMLINCLTMPGGFATFWAIVKREFEHPDWRVRLSAVEKVAIFARQLDESVSKKIKNYASAGNRTRVARVAGEHSTTEPPMLLLKVLTGGFNGSAATQITSRQPQTIATVRGFIKTSGTATGPTTKPGHGGRAGRFGGGRFPGATNATSGGAGPGASSSEVTRFLSNSDPVIMCAVAHVFSSLVATLDDCSNVIAQQSTIQLSHISNRSLNVCIRCLEHQFDTVPSDRCLILKRMQLLASALPDRQIFNWDFFLNRFGLLAMEAQMIGKPNIELDQVTDLNQHNRNSEFFQQQFSKAAFACLNTDVLPSINQTGVSAVMVRKQGENTLVTASLNNRRSARNTGNKSDPLPQLALIKISYDAEMLTMAETLKREQERYIALDLDPHYARLASIANAFLPDGPGNGQDVEDEDIDQIANLSRRHSATFSGQLTPAEESHRRDSRHSFSRDASRLTRRLRSHSSSSLDRNFRRSIDPVTMFGGRRKRPSAATYNLHTTSLLNEAQFSECTNKFLNSIQEVLDLSGHERRSTLHLWVCLLLKFMTKFELEPDLVKQSNGNEDDIFEQASGRSDLPLSLSAVGGHRGFRTISSRDELRDKKALSKIQRHLTFLLGYSDQAFNIPPYKLRSSTVFHAFISNVAGLLDRNYAVGNCILPQTLMILQYCPSPQRYANDSQPPTFTLRTLDRHTRLHWLNTFLVILYK</sequence>
<dbReference type="InterPro" id="IPR024855">
    <property type="entry name" value="UNC79"/>
</dbReference>
<feature type="non-terminal residue" evidence="2">
    <location>
        <position position="757"/>
    </location>
</feature>
<feature type="compositionally biased region" description="Low complexity" evidence="1">
    <location>
        <begin position="200"/>
        <end position="217"/>
    </location>
</feature>
<feature type="compositionally biased region" description="Gly residues" evidence="1">
    <location>
        <begin position="186"/>
        <end position="199"/>
    </location>
</feature>
<dbReference type="PANTHER" id="PTHR21696:SF2">
    <property type="entry name" value="PROTEIN UNC-79 HOMOLOG"/>
    <property type="match status" value="1"/>
</dbReference>